<dbReference type="Gene3D" id="2.20.25.80">
    <property type="entry name" value="WRKY domain"/>
    <property type="match status" value="2"/>
</dbReference>
<evidence type="ECO:0000256" key="1">
    <source>
        <dbReference type="ARBA" id="ARBA00004123"/>
    </source>
</evidence>
<gene>
    <name evidence="9" type="ORF">F511_05454</name>
</gene>
<feature type="domain" description="WRKY" evidence="8">
    <location>
        <begin position="292"/>
        <end position="356"/>
    </location>
</feature>
<dbReference type="PANTHER" id="PTHR31221:SF125">
    <property type="entry name" value="WRKY TRANSCRIPTION FACTOR 1"/>
    <property type="match status" value="1"/>
</dbReference>
<keyword evidence="5" id="KW-0804">Transcription</keyword>
<organism evidence="9 10">
    <name type="scientific">Dorcoceras hygrometricum</name>
    <dbReference type="NCBI Taxonomy" id="472368"/>
    <lineage>
        <taxon>Eukaryota</taxon>
        <taxon>Viridiplantae</taxon>
        <taxon>Streptophyta</taxon>
        <taxon>Embryophyta</taxon>
        <taxon>Tracheophyta</taxon>
        <taxon>Spermatophyta</taxon>
        <taxon>Magnoliopsida</taxon>
        <taxon>eudicotyledons</taxon>
        <taxon>Gunneridae</taxon>
        <taxon>Pentapetalae</taxon>
        <taxon>asterids</taxon>
        <taxon>lamiids</taxon>
        <taxon>Lamiales</taxon>
        <taxon>Gesneriaceae</taxon>
        <taxon>Didymocarpoideae</taxon>
        <taxon>Trichosporeae</taxon>
        <taxon>Loxocarpinae</taxon>
        <taxon>Dorcoceras</taxon>
    </lineage>
</organism>
<dbReference type="EMBL" id="KV007509">
    <property type="protein sequence ID" value="KZV31350.1"/>
    <property type="molecule type" value="Genomic_DNA"/>
</dbReference>
<dbReference type="PANTHER" id="PTHR31221">
    <property type="entry name" value="WRKY TRANSCRIPTION FACTOR PROTEIN 1-RELATED"/>
    <property type="match status" value="1"/>
</dbReference>
<feature type="region of interest" description="Disordered" evidence="7">
    <location>
        <begin position="391"/>
        <end position="432"/>
    </location>
</feature>
<evidence type="ECO:0000313" key="10">
    <source>
        <dbReference type="Proteomes" id="UP000250235"/>
    </source>
</evidence>
<feature type="compositionally biased region" description="Basic and acidic residues" evidence="7">
    <location>
        <begin position="422"/>
        <end position="432"/>
    </location>
</feature>
<dbReference type="SUPFAM" id="SSF118290">
    <property type="entry name" value="WRKY DNA-binding domain"/>
    <property type="match status" value="2"/>
</dbReference>
<feature type="compositionally biased region" description="Polar residues" evidence="7">
    <location>
        <begin position="276"/>
        <end position="285"/>
    </location>
</feature>
<dbReference type="Pfam" id="PF03106">
    <property type="entry name" value="WRKY"/>
    <property type="match status" value="2"/>
</dbReference>
<dbReference type="GO" id="GO:0003700">
    <property type="term" value="F:DNA-binding transcription factor activity"/>
    <property type="evidence" value="ECO:0007669"/>
    <property type="project" value="InterPro"/>
</dbReference>
<dbReference type="GO" id="GO:0043565">
    <property type="term" value="F:sequence-specific DNA binding"/>
    <property type="evidence" value="ECO:0007669"/>
    <property type="project" value="InterPro"/>
</dbReference>
<dbReference type="GO" id="GO:0005634">
    <property type="term" value="C:nucleus"/>
    <property type="evidence" value="ECO:0007669"/>
    <property type="project" value="UniProtKB-SubCell"/>
</dbReference>
<comment type="subcellular location">
    <subcellularLocation>
        <location evidence="1">Nucleus</location>
    </subcellularLocation>
</comment>
<accession>A0A2Z7BAT1</accession>
<feature type="region of interest" description="Disordered" evidence="7">
    <location>
        <begin position="268"/>
        <end position="293"/>
    </location>
</feature>
<feature type="region of interest" description="Disordered" evidence="7">
    <location>
        <begin position="91"/>
        <end position="158"/>
    </location>
</feature>
<protein>
    <submittedName>
        <fullName evidence="9">WRKY transcription factor 1</fullName>
    </submittedName>
</protein>
<dbReference type="FunFam" id="2.20.25.80:FF:000006">
    <property type="entry name" value="WRKY transcription factor"/>
    <property type="match status" value="1"/>
</dbReference>
<feature type="compositionally biased region" description="Polar residues" evidence="7">
    <location>
        <begin position="135"/>
        <end position="151"/>
    </location>
</feature>
<keyword evidence="10" id="KW-1185">Reference proteome</keyword>
<dbReference type="InterPro" id="IPR036576">
    <property type="entry name" value="WRKY_dom_sf"/>
</dbReference>
<evidence type="ECO:0000256" key="2">
    <source>
        <dbReference type="ARBA" id="ARBA00022737"/>
    </source>
</evidence>
<evidence type="ECO:0000256" key="4">
    <source>
        <dbReference type="ARBA" id="ARBA00023125"/>
    </source>
</evidence>
<keyword evidence="3" id="KW-0805">Transcription regulation</keyword>
<dbReference type="OrthoDB" id="1918969at2759"/>
<name>A0A2Z7BAT1_9LAMI</name>
<evidence type="ECO:0000313" key="9">
    <source>
        <dbReference type="EMBL" id="KZV31350.1"/>
    </source>
</evidence>
<evidence type="ECO:0000256" key="3">
    <source>
        <dbReference type="ARBA" id="ARBA00023015"/>
    </source>
</evidence>
<feature type="domain" description="WRKY" evidence="8">
    <location>
        <begin position="461"/>
        <end position="517"/>
    </location>
</feature>
<feature type="region of interest" description="Disordered" evidence="7">
    <location>
        <begin position="510"/>
        <end position="561"/>
    </location>
</feature>
<evidence type="ECO:0000256" key="5">
    <source>
        <dbReference type="ARBA" id="ARBA00023163"/>
    </source>
</evidence>
<sequence length="561" mass="62287">MQQGQNLQNDSHLFKSAQEEYPVVHDAELGNSSRKNLENINQSVKLDTDSLATTHIDLHLSQNADVNDDVLEHHREERTMSLIREKDSDLLRQKPSANHGAIERKFGLNQVSHKTRKEKSEGQTNLVKRQKDSDNIQPVQSSRGIPTSQTQEKNHTSYIKPEKTSEYLRAGKNDVGCFSLQSDKITISSMSSEKLGAFPKQIAATEEPRQSLDDGPYALDGKEKAFFMQKQTVSKDLVQMPSSCVREILSPSDEQGFAYSVKFEKVKLQPRRNPDSRIQGSQSEAESTHSKASDKILDDGYSWRKYGQKLVKGNQYIRSYYKCTHPNCLAKKQVERSHGGVKTDINYLGEHKHPKAQHSPQVASSSEVRVQEIPIETTSEAGSIITRGEACQHSPPAETSTPTIVGSGDGVTAVVSPSNAGSHDKPDCPDSKRQKILTSSADGTFLSEPNNESRHVVQTRSVVDIINDGYRWRKYGQKSYYRCSNAGCPVKKHVERASHDPQLVITTYEGKHGHDMPLSRTLSRSTAEKDSAKSKAGGESTSKSIENKSVGPEMGVHIHAN</sequence>
<evidence type="ECO:0000256" key="7">
    <source>
        <dbReference type="SAM" id="MobiDB-lite"/>
    </source>
</evidence>
<dbReference type="Proteomes" id="UP000250235">
    <property type="component" value="Unassembled WGS sequence"/>
</dbReference>
<evidence type="ECO:0000259" key="8">
    <source>
        <dbReference type="PROSITE" id="PS50811"/>
    </source>
</evidence>
<proteinExistence type="predicted"/>
<dbReference type="SMART" id="SM00774">
    <property type="entry name" value="WRKY"/>
    <property type="match status" value="2"/>
</dbReference>
<keyword evidence="6" id="KW-0539">Nucleus</keyword>
<dbReference type="InterPro" id="IPR044810">
    <property type="entry name" value="WRKY_plant"/>
</dbReference>
<dbReference type="InterPro" id="IPR003657">
    <property type="entry name" value="WRKY_dom"/>
</dbReference>
<evidence type="ECO:0000256" key="6">
    <source>
        <dbReference type="ARBA" id="ARBA00023242"/>
    </source>
</evidence>
<keyword evidence="2" id="KW-0677">Repeat</keyword>
<dbReference type="PROSITE" id="PS50811">
    <property type="entry name" value="WRKY"/>
    <property type="match status" value="2"/>
</dbReference>
<keyword evidence="4" id="KW-0238">DNA-binding</keyword>
<reference evidence="9 10" key="1">
    <citation type="journal article" date="2015" name="Proc. Natl. Acad. Sci. U.S.A.">
        <title>The resurrection genome of Boea hygrometrica: A blueprint for survival of dehydration.</title>
        <authorList>
            <person name="Xiao L."/>
            <person name="Yang G."/>
            <person name="Zhang L."/>
            <person name="Yang X."/>
            <person name="Zhao S."/>
            <person name="Ji Z."/>
            <person name="Zhou Q."/>
            <person name="Hu M."/>
            <person name="Wang Y."/>
            <person name="Chen M."/>
            <person name="Xu Y."/>
            <person name="Jin H."/>
            <person name="Xiao X."/>
            <person name="Hu G."/>
            <person name="Bao F."/>
            <person name="Hu Y."/>
            <person name="Wan P."/>
            <person name="Li L."/>
            <person name="Deng X."/>
            <person name="Kuang T."/>
            <person name="Xiang C."/>
            <person name="Zhu J.K."/>
            <person name="Oliver M.J."/>
            <person name="He Y."/>
        </authorList>
    </citation>
    <scope>NUCLEOTIDE SEQUENCE [LARGE SCALE GENOMIC DNA]</scope>
    <source>
        <strain evidence="10">cv. XS01</strain>
    </source>
</reference>
<dbReference type="AlphaFoldDB" id="A0A2Z7BAT1"/>